<comment type="caution">
    <text evidence="1">The sequence shown here is derived from an EMBL/GenBank/DDBJ whole genome shotgun (WGS) entry which is preliminary data.</text>
</comment>
<feature type="non-terminal residue" evidence="1">
    <location>
        <position position="1"/>
    </location>
</feature>
<proteinExistence type="predicted"/>
<gene>
    <name evidence="1" type="ORF">Tci_867142</name>
</gene>
<reference evidence="1" key="1">
    <citation type="journal article" date="2019" name="Sci. Rep.">
        <title>Draft genome of Tanacetum cinerariifolium, the natural source of mosquito coil.</title>
        <authorList>
            <person name="Yamashiro T."/>
            <person name="Shiraishi A."/>
            <person name="Satake H."/>
            <person name="Nakayama K."/>
        </authorList>
    </citation>
    <scope>NUCLEOTIDE SEQUENCE</scope>
</reference>
<evidence type="ECO:0000313" key="1">
    <source>
        <dbReference type="EMBL" id="GFC95172.1"/>
    </source>
</evidence>
<dbReference type="AlphaFoldDB" id="A0A699SCI9"/>
<dbReference type="EMBL" id="BKCJ011152968">
    <property type="protein sequence ID" value="GFC95172.1"/>
    <property type="molecule type" value="Genomic_DNA"/>
</dbReference>
<dbReference type="Pfam" id="PF14223">
    <property type="entry name" value="Retrotran_gag_2"/>
    <property type="match status" value="1"/>
</dbReference>
<accession>A0A699SCI9</accession>
<sequence>AVKARCGGNDESKKIRKSMLKQEFLEFRISEAEGLHKRYDRMQKILSQLNQLKAKPDAKEINIRFLRALPSSWSQVALTVKTKGGLEFISFDDLYYKLKTLEVDIKGYSTFSSSQSAGPSHFAFVSATSTNKKMSYGDSLTHSSTTIYSVPSNSKTRSYRIGNVIEDVLQLFITDTEPEQQLAYEDLEQIEKLDLEEMDLKCQMAMIFVREHKFKQKAGRKIDFDKKESARFNKQKVRCYKCQ</sequence>
<protein>
    <submittedName>
        <fullName evidence="1">Ribonuclease H-like domain-containing protein</fullName>
    </submittedName>
</protein>
<name>A0A699SCI9_TANCI</name>
<organism evidence="1">
    <name type="scientific">Tanacetum cinerariifolium</name>
    <name type="common">Dalmatian daisy</name>
    <name type="synonym">Chrysanthemum cinerariifolium</name>
    <dbReference type="NCBI Taxonomy" id="118510"/>
    <lineage>
        <taxon>Eukaryota</taxon>
        <taxon>Viridiplantae</taxon>
        <taxon>Streptophyta</taxon>
        <taxon>Embryophyta</taxon>
        <taxon>Tracheophyta</taxon>
        <taxon>Spermatophyta</taxon>
        <taxon>Magnoliopsida</taxon>
        <taxon>eudicotyledons</taxon>
        <taxon>Gunneridae</taxon>
        <taxon>Pentapetalae</taxon>
        <taxon>asterids</taxon>
        <taxon>campanulids</taxon>
        <taxon>Asterales</taxon>
        <taxon>Asteraceae</taxon>
        <taxon>Asteroideae</taxon>
        <taxon>Anthemideae</taxon>
        <taxon>Anthemidinae</taxon>
        <taxon>Tanacetum</taxon>
    </lineage>
</organism>